<protein>
    <submittedName>
        <fullName evidence="2">YqcI/YcgG family protein</fullName>
    </submittedName>
</protein>
<accession>A0A3S1CYI3</accession>
<dbReference type="AlphaFoldDB" id="A0A3S1CYI3"/>
<comment type="caution">
    <text evidence="2">The sequence shown here is derived from an EMBL/GenBank/DDBJ whole genome shotgun (WGS) entry which is preliminary data.</text>
</comment>
<feature type="compositionally biased region" description="Polar residues" evidence="1">
    <location>
        <begin position="248"/>
        <end position="257"/>
    </location>
</feature>
<dbReference type="InterPro" id="IPR014988">
    <property type="entry name" value="Uncharacterised_YqcI/YcgG"/>
</dbReference>
<dbReference type="EMBL" id="RZNX01000004">
    <property type="protein sequence ID" value="RUT30619.1"/>
    <property type="molecule type" value="Genomic_DNA"/>
</dbReference>
<name>A0A3S1CYI3_9BACL</name>
<proteinExistence type="predicted"/>
<organism evidence="2 3">
    <name type="scientific">Paenibacillus zeisoli</name>
    <dbReference type="NCBI Taxonomy" id="2496267"/>
    <lineage>
        <taxon>Bacteria</taxon>
        <taxon>Bacillati</taxon>
        <taxon>Bacillota</taxon>
        <taxon>Bacilli</taxon>
        <taxon>Bacillales</taxon>
        <taxon>Paenibacillaceae</taxon>
        <taxon>Paenibacillus</taxon>
    </lineage>
</organism>
<dbReference type="PANTHER" id="PTHR40045">
    <property type="entry name" value="YCGG FAMILY PROTEIN"/>
    <property type="match status" value="1"/>
</dbReference>
<keyword evidence="3" id="KW-1185">Reference proteome</keyword>
<evidence type="ECO:0000313" key="2">
    <source>
        <dbReference type="EMBL" id="RUT30619.1"/>
    </source>
</evidence>
<dbReference type="PANTHER" id="PTHR40045:SF1">
    <property type="entry name" value="YQCI_YCGG FAMILY PROTEIN"/>
    <property type="match status" value="1"/>
</dbReference>
<dbReference type="RefSeq" id="WP_127199551.1">
    <property type="nucleotide sequence ID" value="NZ_RZNX01000004.1"/>
</dbReference>
<dbReference type="Pfam" id="PF08892">
    <property type="entry name" value="YqcI_YcgG"/>
    <property type="match status" value="1"/>
</dbReference>
<evidence type="ECO:0000313" key="3">
    <source>
        <dbReference type="Proteomes" id="UP000272464"/>
    </source>
</evidence>
<dbReference type="Proteomes" id="UP000272464">
    <property type="component" value="Unassembled WGS sequence"/>
</dbReference>
<evidence type="ECO:0000256" key="1">
    <source>
        <dbReference type="SAM" id="MobiDB-lite"/>
    </source>
</evidence>
<reference evidence="2 3" key="1">
    <citation type="submission" date="2018-12" db="EMBL/GenBank/DDBJ databases">
        <authorList>
            <person name="Sun L."/>
            <person name="Chen Z."/>
        </authorList>
    </citation>
    <scope>NUCLEOTIDE SEQUENCE [LARGE SCALE GENOMIC DNA]</scope>
    <source>
        <strain evidence="2 3">3-5-3</strain>
    </source>
</reference>
<dbReference type="OrthoDB" id="112290at2"/>
<sequence length="257" mass="30295">MILYDNQMMEGHSVPQEDWQIAAYHAFAAKMTNREEKFPCIPATIGFTHSHLRYGFVTDPRSADAERIVAELIRDYTDNSRQFGKYTSLILFFQTPNDLKNKFAVEQYESLFWDLLSRTAQEDKREWPQHIPEDPSSHVWEFCFHEESYFVYCATPAHFRRQSRHFPFFMLALTPRWVLTEFNKVPKQVQMLKPLIRERLEAYDTIGPHPDLKLYGAEDNYEWKQYFLRDNDTTASSCPFSHGRSSKTKAGNHSSTD</sequence>
<gene>
    <name evidence="2" type="ORF">EJP77_12410</name>
</gene>
<feature type="region of interest" description="Disordered" evidence="1">
    <location>
        <begin position="236"/>
        <end position="257"/>
    </location>
</feature>